<feature type="domain" description="BTB" evidence="1">
    <location>
        <begin position="17"/>
        <end position="122"/>
    </location>
</feature>
<reference evidence="2" key="1">
    <citation type="journal article" date="2021" name="IMA Fungus">
        <title>Genomic characterization of three marine fungi, including Emericellopsis atlantica sp. nov. with signatures of a generalist lifestyle and marine biomass degradation.</title>
        <authorList>
            <person name="Hagestad O.C."/>
            <person name="Hou L."/>
            <person name="Andersen J.H."/>
            <person name="Hansen E.H."/>
            <person name="Altermark B."/>
            <person name="Li C."/>
            <person name="Kuhnert E."/>
            <person name="Cox R.J."/>
            <person name="Crous P.W."/>
            <person name="Spatafora J.W."/>
            <person name="Lail K."/>
            <person name="Amirebrahimi M."/>
            <person name="Lipzen A."/>
            <person name="Pangilinan J."/>
            <person name="Andreopoulos W."/>
            <person name="Hayes R.D."/>
            <person name="Ng V."/>
            <person name="Grigoriev I.V."/>
            <person name="Jackson S.A."/>
            <person name="Sutton T.D.S."/>
            <person name="Dobson A.D.W."/>
            <person name="Rama T."/>
        </authorList>
    </citation>
    <scope>NUCLEOTIDE SEQUENCE</scope>
    <source>
        <strain evidence="2">TRa3180A</strain>
    </source>
</reference>
<dbReference type="Pfam" id="PF02214">
    <property type="entry name" value="BTB_2"/>
    <property type="match status" value="1"/>
</dbReference>
<dbReference type="InterPro" id="IPR011333">
    <property type="entry name" value="SKP1/BTB/POZ_sf"/>
</dbReference>
<dbReference type="InterPro" id="IPR003131">
    <property type="entry name" value="T1-type_BTB"/>
</dbReference>
<gene>
    <name evidence="2" type="ORF">BJ878DRAFT_305447</name>
</gene>
<dbReference type="Proteomes" id="UP000887226">
    <property type="component" value="Unassembled WGS sequence"/>
</dbReference>
<evidence type="ECO:0000259" key="1">
    <source>
        <dbReference type="SMART" id="SM00225"/>
    </source>
</evidence>
<dbReference type="GO" id="GO:0051260">
    <property type="term" value="P:protein homooligomerization"/>
    <property type="evidence" value="ECO:0007669"/>
    <property type="project" value="InterPro"/>
</dbReference>
<sequence>MADADGEGALLPVPRNETITLQVGNRQFTTYAFTLKESGYLKTAITSGKWSPSRINGAFFLDADPEIFSHILQYLQRNIMPLFYDNIKGHDHALYSRVLQEARYLDIPGLAKWLEEKQYLKLVRVRTWTEEKKTTDWTDDGADEIVKVQSKWEVRKAFVCPRGISPHNGHPNACGRQCHNARVNGANMFEDRCTFRTVLVKRKVIVDAQACGMEELAEPKDVVAEEQLVDAHEE</sequence>
<keyword evidence="3" id="KW-1185">Reference proteome</keyword>
<accession>A0A9P8CB63</accession>
<dbReference type="Gene3D" id="3.30.710.10">
    <property type="entry name" value="Potassium Channel Kv1.1, Chain A"/>
    <property type="match status" value="1"/>
</dbReference>
<organism evidence="2 3">
    <name type="scientific">Calycina marina</name>
    <dbReference type="NCBI Taxonomy" id="1763456"/>
    <lineage>
        <taxon>Eukaryota</taxon>
        <taxon>Fungi</taxon>
        <taxon>Dikarya</taxon>
        <taxon>Ascomycota</taxon>
        <taxon>Pezizomycotina</taxon>
        <taxon>Leotiomycetes</taxon>
        <taxon>Helotiales</taxon>
        <taxon>Pezizellaceae</taxon>
        <taxon>Calycina</taxon>
    </lineage>
</organism>
<dbReference type="InterPro" id="IPR000210">
    <property type="entry name" value="BTB/POZ_dom"/>
</dbReference>
<evidence type="ECO:0000313" key="3">
    <source>
        <dbReference type="Proteomes" id="UP000887226"/>
    </source>
</evidence>
<protein>
    <recommendedName>
        <fullName evidence="1">BTB domain-containing protein</fullName>
    </recommendedName>
</protein>
<evidence type="ECO:0000313" key="2">
    <source>
        <dbReference type="EMBL" id="KAG9240252.1"/>
    </source>
</evidence>
<dbReference type="SUPFAM" id="SSF54695">
    <property type="entry name" value="POZ domain"/>
    <property type="match status" value="1"/>
</dbReference>
<dbReference type="SMART" id="SM00225">
    <property type="entry name" value="BTB"/>
    <property type="match status" value="1"/>
</dbReference>
<name>A0A9P8CB63_9HELO</name>
<proteinExistence type="predicted"/>
<dbReference type="EMBL" id="MU254517">
    <property type="protein sequence ID" value="KAG9240252.1"/>
    <property type="molecule type" value="Genomic_DNA"/>
</dbReference>
<comment type="caution">
    <text evidence="2">The sequence shown here is derived from an EMBL/GenBank/DDBJ whole genome shotgun (WGS) entry which is preliminary data.</text>
</comment>
<dbReference type="OrthoDB" id="2414723at2759"/>
<dbReference type="AlphaFoldDB" id="A0A9P8CB63"/>